<evidence type="ECO:0000313" key="2">
    <source>
        <dbReference type="Proteomes" id="UP001501047"/>
    </source>
</evidence>
<keyword evidence="1" id="KW-0449">Lipoprotein</keyword>
<evidence type="ECO:0000313" key="1">
    <source>
        <dbReference type="EMBL" id="GAA0775907.1"/>
    </source>
</evidence>
<dbReference type="RefSeq" id="WP_343827129.1">
    <property type="nucleotide sequence ID" value="NZ_BAAACI010000007.1"/>
</dbReference>
<dbReference type="Proteomes" id="UP001501047">
    <property type="component" value="Unassembled WGS sequence"/>
</dbReference>
<reference evidence="2" key="1">
    <citation type="journal article" date="2019" name="Int. J. Syst. Evol. Microbiol.">
        <title>The Global Catalogue of Microorganisms (GCM) 10K type strain sequencing project: providing services to taxonomists for standard genome sequencing and annotation.</title>
        <authorList>
            <consortium name="The Broad Institute Genomics Platform"/>
            <consortium name="The Broad Institute Genome Sequencing Center for Infectious Disease"/>
            <person name="Wu L."/>
            <person name="Ma J."/>
        </authorList>
    </citation>
    <scope>NUCLEOTIDE SEQUENCE [LARGE SCALE GENOMIC DNA]</scope>
    <source>
        <strain evidence="2">JCM 1417</strain>
    </source>
</reference>
<gene>
    <name evidence="1" type="ORF">GCM10008908_28360</name>
</gene>
<comment type="caution">
    <text evidence="1">The sequence shown here is derived from an EMBL/GenBank/DDBJ whole genome shotgun (WGS) entry which is preliminary data.</text>
</comment>
<keyword evidence="2" id="KW-1185">Reference proteome</keyword>
<proteinExistence type="predicted"/>
<accession>A0ABP3W5Y6</accession>
<organism evidence="1 2">
    <name type="scientific">Clostridium subterminale</name>
    <dbReference type="NCBI Taxonomy" id="1550"/>
    <lineage>
        <taxon>Bacteria</taxon>
        <taxon>Bacillati</taxon>
        <taxon>Bacillota</taxon>
        <taxon>Clostridia</taxon>
        <taxon>Eubacteriales</taxon>
        <taxon>Clostridiaceae</taxon>
        <taxon>Clostridium</taxon>
    </lineage>
</organism>
<dbReference type="PROSITE" id="PS51257">
    <property type="entry name" value="PROKAR_LIPOPROTEIN"/>
    <property type="match status" value="1"/>
</dbReference>
<sequence>MKRLLSIMVTFVLAIVLTGCNKFNIEVRKPNSDPILNGQWKVQSYVGVTEDEVENCNLVGSIVSFSNKEVYMFDKAYKKITYKAKVVDGKEYIYNTIGFIPDYLKDSKDIEVVTISSENIYLKEVMVVDGGILIIQDDVLLYLEKIDDNPMSNIKQKVDREEVVSDEKISSGVLIGLKDKTDEGFSYRTLWIAYDGEKISSQEVPFLLLPRTNGFFKVLVNRTNNEMSYKDNIEFIFLNSSPSEKQSTIKVDKESNISISKEITFIGNDYISIRTKEEGEGDKLENLGTYLIDTMNTAGKGAVSLGNISEQRNITKFNNESQGLFIENINTFTNVSIKRNQGRWGFYTINSNKDNESSKNNIDIPLKVSKNVARYDRLFTSWQGIKNQVPSAVDAISSPNKNMAIIKTKSSLYAYKIVDGKMSESPELTISLNDDEEIVMAEWAMAEYVGFWTEQVNSLLKSSK</sequence>
<protein>
    <submittedName>
        <fullName evidence="1">Lipoprotein</fullName>
    </submittedName>
</protein>
<name>A0ABP3W5Y6_CLOSU</name>
<dbReference type="EMBL" id="BAAACI010000007">
    <property type="protein sequence ID" value="GAA0775907.1"/>
    <property type="molecule type" value="Genomic_DNA"/>
</dbReference>